<organism evidence="2 3">
    <name type="scientific">Pythium insidiosum</name>
    <name type="common">Pythiosis disease agent</name>
    <dbReference type="NCBI Taxonomy" id="114742"/>
    <lineage>
        <taxon>Eukaryota</taxon>
        <taxon>Sar</taxon>
        <taxon>Stramenopiles</taxon>
        <taxon>Oomycota</taxon>
        <taxon>Peronosporomycetes</taxon>
        <taxon>Pythiales</taxon>
        <taxon>Pythiaceae</taxon>
        <taxon>Pythium</taxon>
    </lineage>
</organism>
<dbReference type="PANTHER" id="PTHR19303:SF73">
    <property type="entry name" value="PROTEIN PDC2"/>
    <property type="match status" value="1"/>
</dbReference>
<protein>
    <recommendedName>
        <fullName evidence="1">DDE-1 domain-containing protein</fullName>
    </recommendedName>
</protein>
<gene>
    <name evidence="2" type="ORF">P43SY_004356</name>
</gene>
<sequence>MVEGYGGAVRCFNCVTVSAIPSASPIKHAFNKQVASAQEAMDVRSSVPTIPGSIRAKSKVRDTQRVNSVVERVRVIKWIEEHGVQKGVFAAAARAHSDVVGRNLHNATMKVTRWWKERESIKEATRVSVTQVQEGMKKRFYVKAASGRGPKPADWIIWIYQELELEFRRMQRLGVKLSFQLIAQIARYILAASTGPFTTDTILEGRTLASRIDTSWVQRFCVKKNIVMRVQSGKLKVSLAKEEEIARNIAEHLGEVKFLLSSGKVAEDMVSNMDETHMLFDMDNKRCLGFRGQESMTYLDVVGGGEGMTLIVKLRGGSNPRIEPAMLVFQNANCSYPIAGVKDDVEGITYRSGPKGWMDKRVFKEWIESDMCNPVGSGDAEWIFMDNAGGHKAAEDLADLLQERKKKVKFLPANSTHLTQPADSFIIQMIKQEWRTQWEEKKLDLVNKSAFKQKPKNGSSWSGKLLNPGKSFYLQLAAHCVEKVSAARDEDGISLVRKAMIRCGLAKNLNGVWEEQQLKPELQAIIDLYREDFTRGYNQAAMLEGPSSVEGEQSV</sequence>
<feature type="domain" description="DDE-1" evidence="1">
    <location>
        <begin position="330"/>
        <end position="450"/>
    </location>
</feature>
<dbReference type="Pfam" id="PF03184">
    <property type="entry name" value="DDE_1"/>
    <property type="match status" value="1"/>
</dbReference>
<accession>A0AAD5LJZ7</accession>
<evidence type="ECO:0000259" key="1">
    <source>
        <dbReference type="Pfam" id="PF03184"/>
    </source>
</evidence>
<evidence type="ECO:0000313" key="3">
    <source>
        <dbReference type="Proteomes" id="UP001209570"/>
    </source>
</evidence>
<name>A0AAD5LJZ7_PYTIN</name>
<dbReference type="GO" id="GO:0003677">
    <property type="term" value="F:DNA binding"/>
    <property type="evidence" value="ECO:0007669"/>
    <property type="project" value="TreeGrafter"/>
</dbReference>
<evidence type="ECO:0000313" key="2">
    <source>
        <dbReference type="EMBL" id="KAJ0401149.1"/>
    </source>
</evidence>
<dbReference type="GO" id="GO:0005634">
    <property type="term" value="C:nucleus"/>
    <property type="evidence" value="ECO:0007669"/>
    <property type="project" value="TreeGrafter"/>
</dbReference>
<dbReference type="PANTHER" id="PTHR19303">
    <property type="entry name" value="TRANSPOSON"/>
    <property type="match status" value="1"/>
</dbReference>
<dbReference type="InterPro" id="IPR050863">
    <property type="entry name" value="CenT-Element_Derived"/>
</dbReference>
<comment type="caution">
    <text evidence="2">The sequence shown here is derived from an EMBL/GenBank/DDBJ whole genome shotgun (WGS) entry which is preliminary data.</text>
</comment>
<reference evidence="2" key="1">
    <citation type="submission" date="2021-12" db="EMBL/GenBank/DDBJ databases">
        <title>Prjna785345.</title>
        <authorList>
            <person name="Rujirawat T."/>
            <person name="Krajaejun T."/>
        </authorList>
    </citation>
    <scope>NUCLEOTIDE SEQUENCE</scope>
    <source>
        <strain evidence="2">Pi057C3</strain>
    </source>
</reference>
<dbReference type="InterPro" id="IPR004875">
    <property type="entry name" value="DDE_SF_endonuclease_dom"/>
</dbReference>
<keyword evidence="3" id="KW-1185">Reference proteome</keyword>
<proteinExistence type="predicted"/>
<dbReference type="Proteomes" id="UP001209570">
    <property type="component" value="Unassembled WGS sequence"/>
</dbReference>
<dbReference type="EMBL" id="JAKCXM010000135">
    <property type="protein sequence ID" value="KAJ0401149.1"/>
    <property type="molecule type" value="Genomic_DNA"/>
</dbReference>
<dbReference type="AlphaFoldDB" id="A0AAD5LJZ7"/>